<evidence type="ECO:0000313" key="2">
    <source>
        <dbReference type="Proteomes" id="UP001500888"/>
    </source>
</evidence>
<dbReference type="Proteomes" id="UP001500888">
    <property type="component" value="Unassembled WGS sequence"/>
</dbReference>
<protein>
    <submittedName>
        <fullName evidence="1">Uncharacterized protein</fullName>
    </submittedName>
</protein>
<proteinExistence type="predicted"/>
<evidence type="ECO:0000313" key="1">
    <source>
        <dbReference type="EMBL" id="GAA3795351.1"/>
    </source>
</evidence>
<name>A0ABP7HJM1_9ACTN</name>
<dbReference type="EMBL" id="BAAAZR010000002">
    <property type="protein sequence ID" value="GAA3795351.1"/>
    <property type="molecule type" value="Genomic_DNA"/>
</dbReference>
<reference evidence="2" key="1">
    <citation type="journal article" date="2019" name="Int. J. Syst. Evol. Microbiol.">
        <title>The Global Catalogue of Microorganisms (GCM) 10K type strain sequencing project: providing services to taxonomists for standard genome sequencing and annotation.</title>
        <authorList>
            <consortium name="The Broad Institute Genomics Platform"/>
            <consortium name="The Broad Institute Genome Sequencing Center for Infectious Disease"/>
            <person name="Wu L."/>
            <person name="Ma J."/>
        </authorList>
    </citation>
    <scope>NUCLEOTIDE SEQUENCE [LARGE SCALE GENOMIC DNA]</scope>
    <source>
        <strain evidence="2">JCM 16908</strain>
    </source>
</reference>
<sequence length="116" mass="12477">MIEEQGPVDVHAKTGLWLRRRPAAASRWVEADGVIRWGSSHGVVHPKVCVPSACLSACYCVPFGVIKEQVMTMITVPLASPENGRSWPAGRAAQQVGGVVRGSWLLTSEGSLVRTQ</sequence>
<organism evidence="1 2">
    <name type="scientific">Sphaerisporangium flaviroseum</name>
    <dbReference type="NCBI Taxonomy" id="509199"/>
    <lineage>
        <taxon>Bacteria</taxon>
        <taxon>Bacillati</taxon>
        <taxon>Actinomycetota</taxon>
        <taxon>Actinomycetes</taxon>
        <taxon>Streptosporangiales</taxon>
        <taxon>Streptosporangiaceae</taxon>
        <taxon>Sphaerisporangium</taxon>
    </lineage>
</organism>
<keyword evidence="2" id="KW-1185">Reference proteome</keyword>
<comment type="caution">
    <text evidence="1">The sequence shown here is derived from an EMBL/GenBank/DDBJ whole genome shotgun (WGS) entry which is preliminary data.</text>
</comment>
<accession>A0ABP7HJM1</accession>
<gene>
    <name evidence="1" type="ORF">GCM10022226_13390</name>
</gene>